<evidence type="ECO:0000256" key="9">
    <source>
        <dbReference type="SAM" id="SignalP"/>
    </source>
</evidence>
<dbReference type="RefSeq" id="WP_380507468.1">
    <property type="nucleotide sequence ID" value="NZ_JBHEZX010000005.1"/>
</dbReference>
<keyword evidence="4" id="KW-0378">Hydrolase</keyword>
<accession>A0ABV6V915</accession>
<dbReference type="SUPFAM" id="SSF54897">
    <property type="entry name" value="Protease propeptides/inhibitors"/>
    <property type="match status" value="1"/>
</dbReference>
<evidence type="ECO:0000313" key="12">
    <source>
        <dbReference type="Proteomes" id="UP001592582"/>
    </source>
</evidence>
<protein>
    <submittedName>
        <fullName evidence="11">Protease pro-enzyme activation domain-containing protein</fullName>
    </submittedName>
</protein>
<feature type="region of interest" description="Disordered" evidence="8">
    <location>
        <begin position="415"/>
        <end position="439"/>
    </location>
</feature>
<dbReference type="PROSITE" id="PS00138">
    <property type="entry name" value="SUBTILASE_SER"/>
    <property type="match status" value="1"/>
</dbReference>
<dbReference type="Gene3D" id="3.40.50.200">
    <property type="entry name" value="Peptidase S8/S53 domain"/>
    <property type="match status" value="1"/>
</dbReference>
<keyword evidence="6" id="KW-0106">Calcium</keyword>
<feature type="chain" id="PRO_5046123278" evidence="9">
    <location>
        <begin position="36"/>
        <end position="1018"/>
    </location>
</feature>
<dbReference type="PANTHER" id="PTHR14218:SF15">
    <property type="entry name" value="TRIPEPTIDYL-PEPTIDASE 1"/>
    <property type="match status" value="1"/>
</dbReference>
<comment type="cofactor">
    <cofactor evidence="1">
        <name>Ca(2+)</name>
        <dbReference type="ChEBI" id="CHEBI:29108"/>
    </cofactor>
</comment>
<dbReference type="InterPro" id="IPR030400">
    <property type="entry name" value="Sedolisin_dom"/>
</dbReference>
<dbReference type="InterPro" id="IPR050819">
    <property type="entry name" value="Tripeptidyl-peptidase_I"/>
</dbReference>
<keyword evidence="3" id="KW-0479">Metal-binding</keyword>
<keyword evidence="7" id="KW-0865">Zymogen</keyword>
<dbReference type="PANTHER" id="PTHR14218">
    <property type="entry name" value="PROTEASE S8 TRIPEPTIDYL PEPTIDASE I CLN2"/>
    <property type="match status" value="1"/>
</dbReference>
<dbReference type="InterPro" id="IPR036852">
    <property type="entry name" value="Peptidase_S8/S53_dom_sf"/>
</dbReference>
<dbReference type="GO" id="GO:0008233">
    <property type="term" value="F:peptidase activity"/>
    <property type="evidence" value="ECO:0007669"/>
    <property type="project" value="UniProtKB-KW"/>
</dbReference>
<dbReference type="GO" id="GO:0006508">
    <property type="term" value="P:proteolysis"/>
    <property type="evidence" value="ECO:0007669"/>
    <property type="project" value="UniProtKB-KW"/>
</dbReference>
<comment type="caution">
    <text evidence="11">The sequence shown here is derived from an EMBL/GenBank/DDBJ whole genome shotgun (WGS) entry which is preliminary data.</text>
</comment>
<proteinExistence type="predicted"/>
<dbReference type="SUPFAM" id="SSF52743">
    <property type="entry name" value="Subtilisin-like"/>
    <property type="match status" value="1"/>
</dbReference>
<dbReference type="InterPro" id="IPR023828">
    <property type="entry name" value="Peptidase_S8_Ser-AS"/>
</dbReference>
<dbReference type="SMART" id="SM00944">
    <property type="entry name" value="Pro-kuma_activ"/>
    <property type="match status" value="1"/>
</dbReference>
<dbReference type="InterPro" id="IPR015366">
    <property type="entry name" value="S53_propep"/>
</dbReference>
<evidence type="ECO:0000256" key="1">
    <source>
        <dbReference type="ARBA" id="ARBA00001913"/>
    </source>
</evidence>
<name>A0ABV6V915_9ACTN</name>
<sequence>MPSLWSGSTRTAAGAALSAIAAFSLVAGVAGTAQAVSTAGDNAAKLTPKRVGSAPRIPAGAVRTGSAAADTTLHLAVNLKPRDPAALSAFVAQVSDPKSANYHRYLATGQFASTFGPTKSTVDSVTKALRAAGLKPGALSKDGLSIPVTASVATASHALGTGFATVKLTDGTESYLNTSAPALPSGAAAEVSGITGLNNLSVMKSHHTKPVLAGKAAGTGVGSRALSAHASGPTPSCSAATSMLKDRGLVDTRDYYSPPALAAAYGLPHTTTAGAGSTVAVFELEDVFESAISDWKSCLGISSAWSTVTVDGGHTVTAVPGPDATVGNEAALDIEDVMALAPGASVIDYEGPDADLATEQNVLDIYQKMVDDNKAQVLSISWGVCDLDADPAQLAAENTIFAQAAAQGQTVVSASGDAGSTDCSGDGSSNGANLSVDDPASQPYVTGVGGTWMNGSGSTLKQATWNYGSSLGGAGGGGVSNVWNSGNGPLLYQTGFTGSGYSNTCAAASGQVCRQVPDVSALADPSVGYVVTIGDGYWGTIGGTSAAAPTWAAMIALAATTADCKANGRVGQLNPIVYNAARSSYGTSFTDITTGNNDWTPSGYRGGKYASTSGYDMATGLGTPKYAGLVGQLCGTKASSAGGSFFPITPVRVFDTRAAYHVGSYTTPIPANTTYTATVTGNAAGDNVPSTGVTAVALSVTAINPSTSSYVSVSGNGIGHGAATLTFVKGQIVPNAVVVPVKNGKVDFYNRFGTVDVAAVITGYYSSTGTGGSGFTPIPAAHMLDTRSGVGEPGGTAAKLGAGSTVTIKATDTPGIPAGVTALALNVTAINGTIGSYLGIYPSNAGQAAATSVSFSAKQILANTVIVPVDSDGNITISNHAGIVDATADVTGYYSAATGASFNALAPTHLVDTRGGTGGFKALGAGKTMAVPVTGIGGVPGNATAVVLNVTVVGPTATGYVSIFPHGPIPAATTGIDFSAKQTISNMVVVSVTAGQVDFYNRFGTTNVAADVLGYYAP</sequence>
<organism evidence="11 12">
    <name type="scientific">Streptacidiphilus alkalitolerans</name>
    <dbReference type="NCBI Taxonomy" id="3342712"/>
    <lineage>
        <taxon>Bacteria</taxon>
        <taxon>Bacillati</taxon>
        <taxon>Actinomycetota</taxon>
        <taxon>Actinomycetes</taxon>
        <taxon>Kitasatosporales</taxon>
        <taxon>Streptomycetaceae</taxon>
        <taxon>Streptacidiphilus</taxon>
    </lineage>
</organism>
<keyword evidence="2 11" id="KW-0645">Protease</keyword>
<keyword evidence="9" id="KW-0732">Signal</keyword>
<evidence type="ECO:0000259" key="10">
    <source>
        <dbReference type="PROSITE" id="PS51695"/>
    </source>
</evidence>
<evidence type="ECO:0000256" key="2">
    <source>
        <dbReference type="ARBA" id="ARBA00022670"/>
    </source>
</evidence>
<dbReference type="EMBL" id="JBHEZX010000005">
    <property type="protein sequence ID" value="MFC1410217.1"/>
    <property type="molecule type" value="Genomic_DNA"/>
</dbReference>
<feature type="signal peptide" evidence="9">
    <location>
        <begin position="1"/>
        <end position="35"/>
    </location>
</feature>
<evidence type="ECO:0000256" key="4">
    <source>
        <dbReference type="ARBA" id="ARBA00022801"/>
    </source>
</evidence>
<dbReference type="CDD" id="cd04056">
    <property type="entry name" value="Peptidases_S53"/>
    <property type="match status" value="1"/>
</dbReference>
<dbReference type="PROSITE" id="PS51695">
    <property type="entry name" value="SEDOLISIN"/>
    <property type="match status" value="1"/>
</dbReference>
<gene>
    <name evidence="11" type="ORF">ACEZDG_13160</name>
</gene>
<dbReference type="Proteomes" id="UP001592582">
    <property type="component" value="Unassembled WGS sequence"/>
</dbReference>
<reference evidence="11 12" key="1">
    <citation type="submission" date="2024-09" db="EMBL/GenBank/DDBJ databases">
        <authorList>
            <person name="Lee S.D."/>
        </authorList>
    </citation>
    <scope>NUCLEOTIDE SEQUENCE [LARGE SCALE GENOMIC DNA]</scope>
    <source>
        <strain evidence="11 12">N1-1</strain>
    </source>
</reference>
<evidence type="ECO:0000256" key="5">
    <source>
        <dbReference type="ARBA" id="ARBA00022825"/>
    </source>
</evidence>
<feature type="compositionally biased region" description="Polar residues" evidence="8">
    <location>
        <begin position="421"/>
        <end position="433"/>
    </location>
</feature>
<evidence type="ECO:0000313" key="11">
    <source>
        <dbReference type="EMBL" id="MFC1410217.1"/>
    </source>
</evidence>
<keyword evidence="5" id="KW-0720">Serine protease</keyword>
<feature type="domain" description="Peptidase S53" evidence="10">
    <location>
        <begin position="255"/>
        <end position="636"/>
    </location>
</feature>
<keyword evidence="12" id="KW-1185">Reference proteome</keyword>
<dbReference type="Pfam" id="PF09286">
    <property type="entry name" value="Pro-kuma_activ"/>
    <property type="match status" value="1"/>
</dbReference>
<evidence type="ECO:0000256" key="3">
    <source>
        <dbReference type="ARBA" id="ARBA00022723"/>
    </source>
</evidence>
<evidence type="ECO:0000256" key="8">
    <source>
        <dbReference type="SAM" id="MobiDB-lite"/>
    </source>
</evidence>
<dbReference type="CDD" id="cd11377">
    <property type="entry name" value="Pro-peptidase_S53"/>
    <property type="match status" value="1"/>
</dbReference>
<evidence type="ECO:0000256" key="6">
    <source>
        <dbReference type="ARBA" id="ARBA00022837"/>
    </source>
</evidence>
<evidence type="ECO:0000256" key="7">
    <source>
        <dbReference type="ARBA" id="ARBA00023145"/>
    </source>
</evidence>